<gene>
    <name evidence="3" type="ORF">D7024_11685</name>
</gene>
<dbReference type="PANTHER" id="PTHR35526">
    <property type="entry name" value="ANTI-SIGMA-F FACTOR RSBW-RELATED"/>
    <property type="match status" value="1"/>
</dbReference>
<dbReference type="AlphaFoldDB" id="A0A494WX50"/>
<dbReference type="SUPFAM" id="SSF55874">
    <property type="entry name" value="ATPase domain of HSP90 chaperone/DNA topoisomerase II/histidine kinase"/>
    <property type="match status" value="1"/>
</dbReference>
<protein>
    <submittedName>
        <fullName evidence="3">Anti-sigma regulatory factor</fullName>
    </submittedName>
</protein>
<dbReference type="InterPro" id="IPR050267">
    <property type="entry name" value="Anti-sigma-factor_SerPK"/>
</dbReference>
<feature type="domain" description="Histidine kinase/HSP90-like ATPase" evidence="2">
    <location>
        <begin position="62"/>
        <end position="164"/>
    </location>
</feature>
<evidence type="ECO:0000313" key="4">
    <source>
        <dbReference type="Proteomes" id="UP000271256"/>
    </source>
</evidence>
<accession>A0A494WX50</accession>
<evidence type="ECO:0000313" key="3">
    <source>
        <dbReference type="EMBL" id="RKO67553.1"/>
    </source>
</evidence>
<proteinExistence type="predicted"/>
<dbReference type="GO" id="GO:0004674">
    <property type="term" value="F:protein serine/threonine kinase activity"/>
    <property type="evidence" value="ECO:0007669"/>
    <property type="project" value="UniProtKB-KW"/>
</dbReference>
<dbReference type="InterPro" id="IPR036890">
    <property type="entry name" value="HATPase_C_sf"/>
</dbReference>
<dbReference type="PANTHER" id="PTHR35526:SF3">
    <property type="entry name" value="ANTI-SIGMA-F FACTOR RSBW"/>
    <property type="match status" value="1"/>
</dbReference>
<keyword evidence="1" id="KW-0723">Serine/threonine-protein kinase</keyword>
<sequence length="165" mass="18761">MPWYWPALSRRGIKVYEEKITSIIEDPAQEFDIVVRITREEDIAVARQMAKQLAQEIGFSLADVTRIATAVSELARNIYRYARQGRIMIRKRLEDRDSPGIEVIAADRGPGIPDIELVLTRGYTTWERSLGIGLSGVKRLMDSFAIHSEVGKGTVVITEKRRRAF</sequence>
<keyword evidence="1" id="KW-0808">Transferase</keyword>
<dbReference type="Pfam" id="PF13581">
    <property type="entry name" value="HATPase_c_2"/>
    <property type="match status" value="1"/>
</dbReference>
<dbReference type="Proteomes" id="UP000271256">
    <property type="component" value="Unassembled WGS sequence"/>
</dbReference>
<reference evidence="3 4" key="1">
    <citation type="submission" date="2018-10" db="EMBL/GenBank/DDBJ databases">
        <authorList>
            <person name="Grouzdev D.S."/>
            <person name="Krutkina M.S."/>
            <person name="Tourova T.P."/>
            <person name="Nazina T.N."/>
        </authorList>
    </citation>
    <scope>NUCLEOTIDE SEQUENCE [LARGE SCALE GENOMIC DNA]</scope>
    <source>
        <strain evidence="3 4">435</strain>
    </source>
</reference>
<dbReference type="OrthoDB" id="9799195at2"/>
<name>A0A494WX50_9FIRM</name>
<dbReference type="EMBL" id="RBWE01000001">
    <property type="protein sequence ID" value="RKO67553.1"/>
    <property type="molecule type" value="Genomic_DNA"/>
</dbReference>
<comment type="caution">
    <text evidence="3">The sequence shown here is derived from an EMBL/GenBank/DDBJ whole genome shotgun (WGS) entry which is preliminary data.</text>
</comment>
<organism evidence="3 4">
    <name type="scientific">Desulfofundulus salinus</name>
    <dbReference type="NCBI Taxonomy" id="2419843"/>
    <lineage>
        <taxon>Bacteria</taxon>
        <taxon>Bacillati</taxon>
        <taxon>Bacillota</taxon>
        <taxon>Clostridia</taxon>
        <taxon>Eubacteriales</taxon>
        <taxon>Peptococcaceae</taxon>
        <taxon>Desulfofundulus</taxon>
    </lineage>
</organism>
<dbReference type="SMART" id="SM00387">
    <property type="entry name" value="HATPase_c"/>
    <property type="match status" value="1"/>
</dbReference>
<dbReference type="CDD" id="cd16934">
    <property type="entry name" value="HATPase_RsbT-like"/>
    <property type="match status" value="1"/>
</dbReference>
<dbReference type="Gene3D" id="3.30.565.10">
    <property type="entry name" value="Histidine kinase-like ATPase, C-terminal domain"/>
    <property type="match status" value="1"/>
</dbReference>
<keyword evidence="1" id="KW-0418">Kinase</keyword>
<evidence type="ECO:0000259" key="2">
    <source>
        <dbReference type="SMART" id="SM00387"/>
    </source>
</evidence>
<keyword evidence="4" id="KW-1185">Reference proteome</keyword>
<evidence type="ECO:0000256" key="1">
    <source>
        <dbReference type="ARBA" id="ARBA00022527"/>
    </source>
</evidence>
<dbReference type="InterPro" id="IPR003594">
    <property type="entry name" value="HATPase_dom"/>
</dbReference>